<dbReference type="InterPro" id="IPR037176">
    <property type="entry name" value="Osmotin/thaumatin-like_sf"/>
</dbReference>
<dbReference type="SUPFAM" id="SSF49870">
    <property type="entry name" value="Osmotin, thaumatin-like protein"/>
    <property type="match status" value="1"/>
</dbReference>
<reference evidence="2 3" key="1">
    <citation type="journal article" date="2017" name="Nat. Commun.">
        <title>Genome assembly with in vitro proximity ligation data and whole-genome triplication in lettuce.</title>
        <authorList>
            <person name="Reyes-Chin-Wo S."/>
            <person name="Wang Z."/>
            <person name="Yang X."/>
            <person name="Kozik A."/>
            <person name="Arikit S."/>
            <person name="Song C."/>
            <person name="Xia L."/>
            <person name="Froenicke L."/>
            <person name="Lavelle D.O."/>
            <person name="Truco M.J."/>
            <person name="Xia R."/>
            <person name="Zhu S."/>
            <person name="Xu C."/>
            <person name="Xu H."/>
            <person name="Xu X."/>
            <person name="Cox K."/>
            <person name="Korf I."/>
            <person name="Meyers B.C."/>
            <person name="Michelmore R.W."/>
        </authorList>
    </citation>
    <scope>NUCLEOTIDE SEQUENCE [LARGE SCALE GENOMIC DNA]</scope>
    <source>
        <strain evidence="3">cv. Salinas</strain>
        <tissue evidence="2">Seedlings</tissue>
    </source>
</reference>
<dbReference type="GO" id="GO:0006952">
    <property type="term" value="P:defense response"/>
    <property type="evidence" value="ECO:0000318"/>
    <property type="project" value="GO_Central"/>
</dbReference>
<name>A0A9R1UIZ3_LACSA</name>
<keyword evidence="3" id="KW-1185">Reference proteome</keyword>
<gene>
    <name evidence="2" type="ORF">LSAT_V11C900476530</name>
</gene>
<dbReference type="CDD" id="cd09218">
    <property type="entry name" value="TLP-PA"/>
    <property type="match status" value="1"/>
</dbReference>
<feature type="transmembrane region" description="Helical" evidence="1">
    <location>
        <begin position="309"/>
        <end position="330"/>
    </location>
</feature>
<dbReference type="SMART" id="SM00205">
    <property type="entry name" value="THN"/>
    <property type="match status" value="1"/>
</dbReference>
<dbReference type="InterPro" id="IPR017949">
    <property type="entry name" value="Thaumatin_CS"/>
</dbReference>
<accession>A0A9R1UIZ3</accession>
<dbReference type="PRINTS" id="PR00347">
    <property type="entry name" value="THAUMATIN"/>
</dbReference>
<dbReference type="Proteomes" id="UP000235145">
    <property type="component" value="Unassembled WGS sequence"/>
</dbReference>
<dbReference type="PROSITE" id="PS51367">
    <property type="entry name" value="THAUMATIN_2"/>
    <property type="match status" value="1"/>
</dbReference>
<organism evidence="2 3">
    <name type="scientific">Lactuca sativa</name>
    <name type="common">Garden lettuce</name>
    <dbReference type="NCBI Taxonomy" id="4236"/>
    <lineage>
        <taxon>Eukaryota</taxon>
        <taxon>Viridiplantae</taxon>
        <taxon>Streptophyta</taxon>
        <taxon>Embryophyta</taxon>
        <taxon>Tracheophyta</taxon>
        <taxon>Spermatophyta</taxon>
        <taxon>Magnoliopsida</taxon>
        <taxon>eudicotyledons</taxon>
        <taxon>Gunneridae</taxon>
        <taxon>Pentapetalae</taxon>
        <taxon>asterids</taxon>
        <taxon>campanulids</taxon>
        <taxon>Asterales</taxon>
        <taxon>Asteraceae</taxon>
        <taxon>Cichorioideae</taxon>
        <taxon>Cichorieae</taxon>
        <taxon>Lactucinae</taxon>
        <taxon>Lactuca</taxon>
    </lineage>
</organism>
<proteinExistence type="predicted"/>
<keyword evidence="1" id="KW-0812">Transmembrane</keyword>
<comment type="caution">
    <text evidence="2">The sequence shown here is derived from an EMBL/GenBank/DDBJ whole genome shotgun (WGS) entry which is preliminary data.</text>
</comment>
<protein>
    <submittedName>
        <fullName evidence="2">Uncharacterized protein</fullName>
    </submittedName>
</protein>
<keyword evidence="1" id="KW-0472">Membrane</keyword>
<dbReference type="PROSITE" id="PS00316">
    <property type="entry name" value="THAUMATIN_1"/>
    <property type="match status" value="1"/>
</dbReference>
<evidence type="ECO:0000313" key="2">
    <source>
        <dbReference type="EMBL" id="KAJ0187778.1"/>
    </source>
</evidence>
<dbReference type="Pfam" id="PF00314">
    <property type="entry name" value="Thaumatin"/>
    <property type="match status" value="1"/>
</dbReference>
<dbReference type="PANTHER" id="PTHR31048">
    <property type="entry name" value="OS03G0233200 PROTEIN"/>
    <property type="match status" value="1"/>
</dbReference>
<dbReference type="Gene3D" id="2.60.110.10">
    <property type="entry name" value="Thaumatin"/>
    <property type="match status" value="1"/>
</dbReference>
<dbReference type="EMBL" id="NBSK02000009">
    <property type="protein sequence ID" value="KAJ0187778.1"/>
    <property type="molecule type" value="Genomic_DNA"/>
</dbReference>
<dbReference type="FunFam" id="2.60.110.10:FF:000001">
    <property type="entry name" value="THAUMATIN-LIKE PROTEIN 1"/>
    <property type="match status" value="1"/>
</dbReference>
<sequence>MRLINMLTISTFKFTIHVIFLVSFFLISSSSAALFTITNNCPFTIWPATLSGAGTTPLPTTGFQLNSGQSAQIPTTPSWSGRVWARTGCTFDASGVGKCETADCGGKMECGGMGATPPASLFEITIGGYNNLDYYDVSFVDGYNLPIIAVPRSTSGGCNATGCASDINIGCPKELQVVGGDGGGVGGVIACNSACGAFGMDQYCCSGQYANPNTCRPSYYSSIFKRACPRAYSYAFDDGTSTFTCNAYEYAIIFCPNNGMDQTVGPGTGTGISTGTGIETGTGVGTLSAPHMKNDKIRGSMRTNTSSNAISQVSILICLIIVSFASFFRLSSSSMGEGKQGELAVHTPKDLAHNPITQLQTKYKDLENGFKSWLAKQSLPVEAAVVTLTSAAQGAAMGGFMGTLTNDVSSAFPPTPPPGASINSQTMASFQQAQALAGGPLIQARNFAVMTGVNAGISCVMKRLRGKDDVQTSMVAAFGSGAMFSLVSGLGSPTQPANIITSGVFFALVQGGIFKIGEKFSKPSVEDVLYSETRSMLSNLGLQNYEKNFKKGFALRDVNIPPGPRLVILDHVQRNKEVKKQDAATRAECVPISTTLPFSITIMESECTTVESLCATVT</sequence>
<evidence type="ECO:0000313" key="3">
    <source>
        <dbReference type="Proteomes" id="UP000235145"/>
    </source>
</evidence>
<dbReference type="InterPro" id="IPR001938">
    <property type="entry name" value="Thaumatin"/>
</dbReference>
<dbReference type="AlphaFoldDB" id="A0A9R1UIZ3"/>
<evidence type="ECO:0000256" key="1">
    <source>
        <dbReference type="SAM" id="Phobius"/>
    </source>
</evidence>
<keyword evidence="1" id="KW-1133">Transmembrane helix</keyword>
<dbReference type="Pfam" id="PF02466">
    <property type="entry name" value="Tim17"/>
    <property type="match status" value="1"/>
</dbReference>